<evidence type="ECO:0000259" key="2">
    <source>
        <dbReference type="PROSITE" id="PS50090"/>
    </source>
</evidence>
<accession>A0A022S3A9</accession>
<dbReference type="InterPro" id="IPR001005">
    <property type="entry name" value="SANT/Myb"/>
</dbReference>
<reference evidence="3 4" key="1">
    <citation type="journal article" date="2013" name="Proc. Natl. Acad. Sci. U.S.A.">
        <title>Fine-scale variation in meiotic recombination in Mimulus inferred from population shotgun sequencing.</title>
        <authorList>
            <person name="Hellsten U."/>
            <person name="Wright K.M."/>
            <person name="Jenkins J."/>
            <person name="Shu S."/>
            <person name="Yuan Y."/>
            <person name="Wessler S.R."/>
            <person name="Schmutz J."/>
            <person name="Willis J.H."/>
            <person name="Rokhsar D.S."/>
        </authorList>
    </citation>
    <scope>NUCLEOTIDE SEQUENCE [LARGE SCALE GENOMIC DNA]</scope>
    <source>
        <strain evidence="4">cv. DUN x IM62</strain>
    </source>
</reference>
<dbReference type="SUPFAM" id="SSF46689">
    <property type="entry name" value="Homeodomain-like"/>
    <property type="match status" value="1"/>
</dbReference>
<gene>
    <name evidence="3" type="ORF">MIMGU_mgv1a012220mg</name>
</gene>
<dbReference type="CDD" id="cd11660">
    <property type="entry name" value="SANT_TRF"/>
    <property type="match status" value="1"/>
</dbReference>
<feature type="region of interest" description="Disordered" evidence="1">
    <location>
        <begin position="97"/>
        <end position="131"/>
    </location>
</feature>
<dbReference type="AlphaFoldDB" id="A0A022S3A9"/>
<evidence type="ECO:0000313" key="4">
    <source>
        <dbReference type="Proteomes" id="UP000030748"/>
    </source>
</evidence>
<organism evidence="3 4">
    <name type="scientific">Erythranthe guttata</name>
    <name type="common">Yellow monkey flower</name>
    <name type="synonym">Mimulus guttatus</name>
    <dbReference type="NCBI Taxonomy" id="4155"/>
    <lineage>
        <taxon>Eukaryota</taxon>
        <taxon>Viridiplantae</taxon>
        <taxon>Streptophyta</taxon>
        <taxon>Embryophyta</taxon>
        <taxon>Tracheophyta</taxon>
        <taxon>Spermatophyta</taxon>
        <taxon>Magnoliopsida</taxon>
        <taxon>eudicotyledons</taxon>
        <taxon>Gunneridae</taxon>
        <taxon>Pentapetalae</taxon>
        <taxon>asterids</taxon>
        <taxon>lamiids</taxon>
        <taxon>Lamiales</taxon>
        <taxon>Phrymaceae</taxon>
        <taxon>Erythranthe</taxon>
    </lineage>
</organism>
<name>A0A022S3A9_ERYGU</name>
<dbReference type="Proteomes" id="UP000030748">
    <property type="component" value="Unassembled WGS sequence"/>
</dbReference>
<evidence type="ECO:0000256" key="1">
    <source>
        <dbReference type="SAM" id="MobiDB-lite"/>
    </source>
</evidence>
<proteinExistence type="predicted"/>
<dbReference type="eggNOG" id="ENOG502QVQV">
    <property type="taxonomic scope" value="Eukaryota"/>
</dbReference>
<evidence type="ECO:0000313" key="3">
    <source>
        <dbReference type="EMBL" id="EYU46844.1"/>
    </source>
</evidence>
<dbReference type="PANTHER" id="PTHR47863:SF4">
    <property type="entry name" value="RING_FYVE_PHD ZINC FINGER SUPERFAMILY PROTEIN"/>
    <property type="match status" value="1"/>
</dbReference>
<dbReference type="STRING" id="4155.A0A022S3A9"/>
<dbReference type="Gene3D" id="1.10.246.220">
    <property type="match status" value="1"/>
</dbReference>
<feature type="compositionally biased region" description="Basic and acidic residues" evidence="1">
    <location>
        <begin position="97"/>
        <end position="129"/>
    </location>
</feature>
<feature type="domain" description="Myb-like" evidence="2">
    <location>
        <begin position="190"/>
        <end position="251"/>
    </location>
</feature>
<protein>
    <recommendedName>
        <fullName evidence="2">Myb-like domain-containing protein</fullName>
    </recommendedName>
</protein>
<dbReference type="EMBL" id="KI630171">
    <property type="protein sequence ID" value="EYU46844.1"/>
    <property type="molecule type" value="Genomic_DNA"/>
</dbReference>
<sequence length="258" mass="29376">MVLDLLDNTPAMPDDLGKNVRELLSLRLLESFSAQGALASPVSSPASQKIRLDPSDCCEDVLRQILAEDLNNKSVEEQEQDHSIEEPKECDKEVFNSHKQTNEGVDKFDGKKRQDRAAEDAEGGRKDLRGLITSDNDMDKLEQTFRKNVSIGEAEQYNGVPSDSDGLPNNLPNENLEEIFLCSSYRAIPHPRRPRIRWTKKEEKALKKWKRKLHNDDDKSIPYKEILEAGAGVFHPRRTPTDLKDKWRNICKANLRTA</sequence>
<dbReference type="PROSITE" id="PS50090">
    <property type="entry name" value="MYB_LIKE"/>
    <property type="match status" value="1"/>
</dbReference>
<dbReference type="PANTHER" id="PTHR47863">
    <property type="entry name" value="RING/FYVE/PHD ZINC FINGER SUPERFAMILY PROTEIN"/>
    <property type="match status" value="1"/>
</dbReference>
<dbReference type="InterPro" id="IPR009057">
    <property type="entry name" value="Homeodomain-like_sf"/>
</dbReference>
<keyword evidence="4" id="KW-1185">Reference proteome</keyword>